<dbReference type="GO" id="GO:0005886">
    <property type="term" value="C:plasma membrane"/>
    <property type="evidence" value="ECO:0007669"/>
    <property type="project" value="UniProtKB-SubCell"/>
</dbReference>
<gene>
    <name evidence="10" type="primary">bioY</name>
    <name evidence="10" type="ORF">CTB_16230</name>
</gene>
<feature type="transmembrane region" description="Helical" evidence="9">
    <location>
        <begin position="89"/>
        <end position="105"/>
    </location>
</feature>
<feature type="transmembrane region" description="Helical" evidence="9">
    <location>
        <begin position="112"/>
        <end position="135"/>
    </location>
</feature>
<sequence length="179" mass="19027">MYKKLSIRDMIYSALFAALTAILSYITIPLPFTPIPITAQSLAVMIAGCVLTPIQAGLSMIIFLFMGCIGIPVFSAGRAGIGIVVGKSGGYLIGYFAGAVIISLLTRRKKSLMNMFLACVLGGIVVVHFMGTAWLGFITKIGIKSAFIVGSLPFLPGDIIKSIAAVFISARLNKVVKRH</sequence>
<evidence type="ECO:0000313" key="10">
    <source>
        <dbReference type="EMBL" id="AIZ03723.1"/>
    </source>
</evidence>
<keyword evidence="7 8" id="KW-0472">Membrane</keyword>
<evidence type="ECO:0000256" key="1">
    <source>
        <dbReference type="ARBA" id="ARBA00004651"/>
    </source>
</evidence>
<dbReference type="GO" id="GO:0015225">
    <property type="term" value="F:biotin transmembrane transporter activity"/>
    <property type="evidence" value="ECO:0007669"/>
    <property type="project" value="UniProtKB-UniRule"/>
</dbReference>
<dbReference type="PANTHER" id="PTHR34295:SF4">
    <property type="entry name" value="BIOTIN TRANSPORTER BIOY-RELATED"/>
    <property type="match status" value="1"/>
</dbReference>
<feature type="transmembrane region" description="Helical" evidence="9">
    <location>
        <begin position="147"/>
        <end position="170"/>
    </location>
</feature>
<evidence type="ECO:0000256" key="5">
    <source>
        <dbReference type="ARBA" id="ARBA00022692"/>
    </source>
</evidence>
<keyword evidence="5 9" id="KW-0812">Transmembrane</keyword>
<evidence type="ECO:0000256" key="4">
    <source>
        <dbReference type="ARBA" id="ARBA00022475"/>
    </source>
</evidence>
<evidence type="ECO:0000256" key="2">
    <source>
        <dbReference type="ARBA" id="ARBA00010692"/>
    </source>
</evidence>
<comment type="subcellular location">
    <subcellularLocation>
        <location evidence="1 8">Cell membrane</location>
        <topology evidence="1 8">Multi-pass membrane protein</topology>
    </subcellularLocation>
</comment>
<dbReference type="Pfam" id="PF02632">
    <property type="entry name" value="BioY"/>
    <property type="match status" value="1"/>
</dbReference>
<protein>
    <recommendedName>
        <fullName evidence="8">Biotin transporter</fullName>
    </recommendedName>
</protein>
<comment type="similarity">
    <text evidence="2 8">Belongs to the BioY family.</text>
</comment>
<evidence type="ECO:0000256" key="8">
    <source>
        <dbReference type="PIRNR" id="PIRNR016661"/>
    </source>
</evidence>
<accession>A0A0A7HFM3</accession>
<organism evidence="10">
    <name type="scientific">Clostridium tyrobutyricum</name>
    <dbReference type="NCBI Taxonomy" id="1519"/>
    <lineage>
        <taxon>Bacteria</taxon>
        <taxon>Bacillati</taxon>
        <taxon>Bacillota</taxon>
        <taxon>Clostridia</taxon>
        <taxon>Eubacteriales</taxon>
        <taxon>Clostridiaceae</taxon>
        <taxon>Clostridium</taxon>
    </lineage>
</organism>
<reference evidence="10" key="1">
    <citation type="submission" date="2014-07" db="EMBL/GenBank/DDBJ databases">
        <title>Clostridium tyrobutyricum BAS7.</title>
        <authorList>
            <person name="Kim S."/>
            <person name="Choi O."/>
            <person name="Woo H.M."/>
            <person name="Sang B.-I."/>
            <person name="Um Y."/>
        </authorList>
    </citation>
    <scope>NUCLEOTIDE SEQUENCE</scope>
    <source>
        <strain evidence="10">BAS7</strain>
    </source>
</reference>
<dbReference type="RefSeq" id="WP_217819609.1">
    <property type="nucleotide sequence ID" value="NZ_JAHHVA010000011.1"/>
</dbReference>
<dbReference type="Gene3D" id="1.10.1760.20">
    <property type="match status" value="1"/>
</dbReference>
<dbReference type="EMBL" id="KM108064">
    <property type="protein sequence ID" value="AIZ03723.1"/>
    <property type="molecule type" value="Genomic_DNA"/>
</dbReference>
<dbReference type="PANTHER" id="PTHR34295">
    <property type="entry name" value="BIOTIN TRANSPORTER BIOY"/>
    <property type="match status" value="1"/>
</dbReference>
<evidence type="ECO:0000256" key="7">
    <source>
        <dbReference type="ARBA" id="ARBA00023136"/>
    </source>
</evidence>
<evidence type="ECO:0000256" key="6">
    <source>
        <dbReference type="ARBA" id="ARBA00022989"/>
    </source>
</evidence>
<evidence type="ECO:0000256" key="3">
    <source>
        <dbReference type="ARBA" id="ARBA00022448"/>
    </source>
</evidence>
<keyword evidence="6 9" id="KW-1133">Transmembrane helix</keyword>
<dbReference type="AlphaFoldDB" id="A0A0A7HFM3"/>
<keyword evidence="3 8" id="KW-0813">Transport</keyword>
<feature type="transmembrane region" description="Helical" evidence="9">
    <location>
        <begin position="12"/>
        <end position="31"/>
    </location>
</feature>
<evidence type="ECO:0000256" key="9">
    <source>
        <dbReference type="SAM" id="Phobius"/>
    </source>
</evidence>
<name>A0A0A7HFM3_CLOTY</name>
<dbReference type="PIRSF" id="PIRSF016661">
    <property type="entry name" value="BioY"/>
    <property type="match status" value="1"/>
</dbReference>
<proteinExistence type="inferred from homology"/>
<keyword evidence="4 8" id="KW-1003">Cell membrane</keyword>
<dbReference type="InterPro" id="IPR003784">
    <property type="entry name" value="BioY"/>
</dbReference>